<dbReference type="Proteomes" id="UP000295334">
    <property type="component" value="Unassembled WGS sequence"/>
</dbReference>
<accession>A0A4R1BKM2</accession>
<proteinExistence type="predicted"/>
<name>A0A4R1BKM2_9BACT</name>
<reference evidence="1 2" key="1">
    <citation type="submission" date="2019-03" db="EMBL/GenBank/DDBJ databases">
        <authorList>
            <person name="Kim M.K.M."/>
        </authorList>
    </citation>
    <scope>NUCLEOTIDE SEQUENCE [LARGE SCALE GENOMIC DNA]</scope>
    <source>
        <strain evidence="1 2">17J68-12</strain>
    </source>
</reference>
<organism evidence="1 2">
    <name type="scientific">Flaviaesturariibacter flavus</name>
    <dbReference type="NCBI Taxonomy" id="2502780"/>
    <lineage>
        <taxon>Bacteria</taxon>
        <taxon>Pseudomonadati</taxon>
        <taxon>Bacteroidota</taxon>
        <taxon>Chitinophagia</taxon>
        <taxon>Chitinophagales</taxon>
        <taxon>Chitinophagaceae</taxon>
        <taxon>Flaviaestuariibacter</taxon>
    </lineage>
</organism>
<evidence type="ECO:0000313" key="2">
    <source>
        <dbReference type="Proteomes" id="UP000295334"/>
    </source>
</evidence>
<keyword evidence="2" id="KW-1185">Reference proteome</keyword>
<dbReference type="EMBL" id="SJZI01000008">
    <property type="protein sequence ID" value="TCJ17837.1"/>
    <property type="molecule type" value="Genomic_DNA"/>
</dbReference>
<evidence type="ECO:0000313" key="1">
    <source>
        <dbReference type="EMBL" id="TCJ17837.1"/>
    </source>
</evidence>
<protein>
    <submittedName>
        <fullName evidence="1">Uncharacterized protein</fullName>
    </submittedName>
</protein>
<dbReference type="InterPro" id="IPR046228">
    <property type="entry name" value="DUF6261"/>
</dbReference>
<dbReference type="RefSeq" id="WP_131448043.1">
    <property type="nucleotide sequence ID" value="NZ_SJZI01000008.1"/>
</dbReference>
<comment type="caution">
    <text evidence="1">The sequence shown here is derived from an EMBL/GenBank/DDBJ whole genome shotgun (WGS) entry which is preliminary data.</text>
</comment>
<dbReference type="OrthoDB" id="9830331at2"/>
<gene>
    <name evidence="1" type="ORF">EPD60_06540</name>
</gene>
<dbReference type="AlphaFoldDB" id="A0A4R1BKM2"/>
<dbReference type="Pfam" id="PF19775">
    <property type="entry name" value="DUF6261"/>
    <property type="match status" value="1"/>
</dbReference>
<sequence length="248" mass="27816">MIPEFNLRPLHNGEFLTFTKQVLKITDDPVLPRTVVSVRADLQLYYDRIEKAHVLEDDSEINKERRAIDAARDVQWSGLSQLAKAFATNPVPEKAAAGSRLATRMADYGTVEEVTDGGDADESADITGLLRDLQQPEYAAAVTLIGAGDWVAELTRLQALFESKSNQRNRERTERQQERPENIDALRLKATNAYRELYRKVNSFYIAEEGAAPWQRITSEWTTLVADTRNLLKSRRGRAAAASTPPTA</sequence>